<dbReference type="GeneID" id="5889553"/>
<evidence type="ECO:0000256" key="1">
    <source>
        <dbReference type="SAM" id="MobiDB-lite"/>
    </source>
</evidence>
<dbReference type="RefSeq" id="XP_001744363.1">
    <property type="nucleotide sequence ID" value="XM_001744311.1"/>
</dbReference>
<gene>
    <name evidence="2" type="ORF">MONBRDRAFT_23975</name>
</gene>
<proteinExistence type="predicted"/>
<dbReference type="EMBL" id="CH991546">
    <property type="protein sequence ID" value="EDQ91066.1"/>
    <property type="molecule type" value="Genomic_DNA"/>
</dbReference>
<keyword evidence="3" id="KW-1185">Reference proteome</keyword>
<sequence>MLLLNAHALPLEHLLELLATRGCDLGEWARVSGDPGRDATTKARALDLFQTHLAPRPQRAPRRRTRKKPGKRLADASENLSQLSLSESVLAGPPRTPQAAKRSKIDQPQQRDPKGAMARDDQLCPFPGLDNPMTAVVLVLQQRCLSSAIPIFLPLSLLSLSPLSLSSLSLLSLSPRLILGHGWL</sequence>
<feature type="compositionally biased region" description="Low complexity" evidence="1">
    <location>
        <begin position="77"/>
        <end position="90"/>
    </location>
</feature>
<name>A9UUB5_MONBE</name>
<evidence type="ECO:0000313" key="2">
    <source>
        <dbReference type="EMBL" id="EDQ91066.1"/>
    </source>
</evidence>
<feature type="compositionally biased region" description="Basic and acidic residues" evidence="1">
    <location>
        <begin position="103"/>
        <end position="122"/>
    </location>
</feature>
<dbReference type="InParanoid" id="A9UUB5"/>
<dbReference type="AlphaFoldDB" id="A9UUB5"/>
<dbReference type="KEGG" id="mbr:MONBRDRAFT_23975"/>
<organism evidence="2 3">
    <name type="scientific">Monosiga brevicollis</name>
    <name type="common">Choanoflagellate</name>
    <dbReference type="NCBI Taxonomy" id="81824"/>
    <lineage>
        <taxon>Eukaryota</taxon>
        <taxon>Choanoflagellata</taxon>
        <taxon>Craspedida</taxon>
        <taxon>Salpingoecidae</taxon>
        <taxon>Monosiga</taxon>
    </lineage>
</organism>
<reference evidence="2 3" key="1">
    <citation type="journal article" date="2008" name="Nature">
        <title>The genome of the choanoflagellate Monosiga brevicollis and the origin of metazoans.</title>
        <authorList>
            <consortium name="JGI Sequencing"/>
            <person name="King N."/>
            <person name="Westbrook M.J."/>
            <person name="Young S.L."/>
            <person name="Kuo A."/>
            <person name="Abedin M."/>
            <person name="Chapman J."/>
            <person name="Fairclough S."/>
            <person name="Hellsten U."/>
            <person name="Isogai Y."/>
            <person name="Letunic I."/>
            <person name="Marr M."/>
            <person name="Pincus D."/>
            <person name="Putnam N."/>
            <person name="Rokas A."/>
            <person name="Wright K.J."/>
            <person name="Zuzow R."/>
            <person name="Dirks W."/>
            <person name="Good M."/>
            <person name="Goodstein D."/>
            <person name="Lemons D."/>
            <person name="Li W."/>
            <person name="Lyons J.B."/>
            <person name="Morris A."/>
            <person name="Nichols S."/>
            <person name="Richter D.J."/>
            <person name="Salamov A."/>
            <person name="Bork P."/>
            <person name="Lim W.A."/>
            <person name="Manning G."/>
            <person name="Miller W.T."/>
            <person name="McGinnis W."/>
            <person name="Shapiro H."/>
            <person name="Tjian R."/>
            <person name="Grigoriev I.V."/>
            <person name="Rokhsar D."/>
        </authorList>
    </citation>
    <scope>NUCLEOTIDE SEQUENCE [LARGE SCALE GENOMIC DNA]</scope>
    <source>
        <strain evidence="3">MX1 / ATCC 50154</strain>
    </source>
</reference>
<dbReference type="Proteomes" id="UP000001357">
    <property type="component" value="Unassembled WGS sequence"/>
</dbReference>
<feature type="compositionally biased region" description="Basic residues" evidence="1">
    <location>
        <begin position="59"/>
        <end position="71"/>
    </location>
</feature>
<accession>A9UUB5</accession>
<feature type="region of interest" description="Disordered" evidence="1">
    <location>
        <begin position="53"/>
        <end position="123"/>
    </location>
</feature>
<protein>
    <submittedName>
        <fullName evidence="2">Uncharacterized protein</fullName>
    </submittedName>
</protein>
<evidence type="ECO:0000313" key="3">
    <source>
        <dbReference type="Proteomes" id="UP000001357"/>
    </source>
</evidence>